<dbReference type="Proteomes" id="UP000222503">
    <property type="component" value="Unassembled WGS sequence"/>
</dbReference>
<protein>
    <submittedName>
        <fullName evidence="1">Uncharacterized protein</fullName>
    </submittedName>
</protein>
<comment type="caution">
    <text evidence="1">The sequence shown here is derived from an EMBL/GenBank/DDBJ whole genome shotgun (WGS) entry which is preliminary data.</text>
</comment>
<evidence type="ECO:0000313" key="2">
    <source>
        <dbReference type="Proteomes" id="UP000222503"/>
    </source>
</evidence>
<sequence length="59" mass="6827">MLSNFIDIPTFILYKTDYIGGENKRQSLLATPNRNSSPTYRWATPFTRLWKANSFGGIR</sequence>
<evidence type="ECO:0000313" key="1">
    <source>
        <dbReference type="EMBL" id="PHG65097.1"/>
    </source>
</evidence>
<organism evidence="1 2">
    <name type="scientific">Bacillus wiedmannii</name>
    <dbReference type="NCBI Taxonomy" id="1890302"/>
    <lineage>
        <taxon>Bacteria</taxon>
        <taxon>Bacillati</taxon>
        <taxon>Bacillota</taxon>
        <taxon>Bacilli</taxon>
        <taxon>Bacillales</taxon>
        <taxon>Bacillaceae</taxon>
        <taxon>Bacillus</taxon>
        <taxon>Bacillus cereus group</taxon>
    </lineage>
</organism>
<reference evidence="1 2" key="1">
    <citation type="submission" date="2017-09" db="EMBL/GenBank/DDBJ databases">
        <title>Large-scale bioinformatics analysis of Bacillus genomes uncovers conserved roles of natural products in bacterial physiology.</title>
        <authorList>
            <consortium name="Agbiome Team Llc"/>
            <person name="Bleich R.M."/>
            <person name="Grubbs K.J."/>
            <person name="Santa Maria K.C."/>
            <person name="Allen S.E."/>
            <person name="Farag S."/>
            <person name="Shank E.A."/>
            <person name="Bowers A."/>
        </authorList>
    </citation>
    <scope>NUCLEOTIDE SEQUENCE [LARGE SCALE GENOMIC DNA]</scope>
    <source>
        <strain evidence="1 2">AFS029838</strain>
    </source>
</reference>
<gene>
    <name evidence="1" type="ORF">COI65_04925</name>
</gene>
<dbReference type="AlphaFoldDB" id="A0A2B6UIB6"/>
<name>A0A2B6UIB6_9BACI</name>
<accession>A0A2B6UIB6</accession>
<proteinExistence type="predicted"/>
<dbReference type="EMBL" id="NUUQ01000004">
    <property type="protein sequence ID" value="PHG65097.1"/>
    <property type="molecule type" value="Genomic_DNA"/>
</dbReference>